<evidence type="ECO:0000256" key="6">
    <source>
        <dbReference type="ARBA" id="ARBA00022989"/>
    </source>
</evidence>
<name>A0AA36DLA3_CYLNA</name>
<feature type="domain" description="Cadherin" evidence="9">
    <location>
        <begin position="60"/>
        <end position="118"/>
    </location>
</feature>
<organism evidence="10 11">
    <name type="scientific">Cylicocyclus nassatus</name>
    <name type="common">Nematode worm</name>
    <dbReference type="NCBI Taxonomy" id="53992"/>
    <lineage>
        <taxon>Eukaryota</taxon>
        <taxon>Metazoa</taxon>
        <taxon>Ecdysozoa</taxon>
        <taxon>Nematoda</taxon>
        <taxon>Chromadorea</taxon>
        <taxon>Rhabditida</taxon>
        <taxon>Rhabditina</taxon>
        <taxon>Rhabditomorpha</taxon>
        <taxon>Strongyloidea</taxon>
        <taxon>Strongylidae</taxon>
        <taxon>Cylicocyclus</taxon>
    </lineage>
</organism>
<dbReference type="PROSITE" id="PS00232">
    <property type="entry name" value="CADHERIN_1"/>
    <property type="match status" value="1"/>
</dbReference>
<evidence type="ECO:0000259" key="9">
    <source>
        <dbReference type="PROSITE" id="PS50268"/>
    </source>
</evidence>
<keyword evidence="2" id="KW-0812">Transmembrane</keyword>
<evidence type="ECO:0000256" key="4">
    <source>
        <dbReference type="ARBA" id="ARBA00022837"/>
    </source>
</evidence>
<evidence type="ECO:0000256" key="2">
    <source>
        <dbReference type="ARBA" id="ARBA00022692"/>
    </source>
</evidence>
<dbReference type="GO" id="GO:0005911">
    <property type="term" value="C:cell-cell junction"/>
    <property type="evidence" value="ECO:0007669"/>
    <property type="project" value="TreeGrafter"/>
</dbReference>
<evidence type="ECO:0000256" key="3">
    <source>
        <dbReference type="ARBA" id="ARBA00022737"/>
    </source>
</evidence>
<keyword evidence="3" id="KW-0677">Repeat</keyword>
<keyword evidence="5" id="KW-0130">Cell adhesion</keyword>
<keyword evidence="4 8" id="KW-0106">Calcium</keyword>
<evidence type="ECO:0000313" key="10">
    <source>
        <dbReference type="EMBL" id="CAJ0589796.1"/>
    </source>
</evidence>
<dbReference type="EMBL" id="CATQJL010000001">
    <property type="protein sequence ID" value="CAJ0589796.1"/>
    <property type="molecule type" value="Genomic_DNA"/>
</dbReference>
<comment type="subcellular location">
    <subcellularLocation>
        <location evidence="1">Membrane</location>
    </subcellularLocation>
</comment>
<keyword evidence="11" id="KW-1185">Reference proteome</keyword>
<reference evidence="10" key="1">
    <citation type="submission" date="2023-07" db="EMBL/GenBank/DDBJ databases">
        <authorList>
            <consortium name="CYATHOMIX"/>
        </authorList>
    </citation>
    <scope>NUCLEOTIDE SEQUENCE</scope>
    <source>
        <strain evidence="10">N/A</strain>
    </source>
</reference>
<evidence type="ECO:0000256" key="8">
    <source>
        <dbReference type="PROSITE-ProRule" id="PRU00043"/>
    </source>
</evidence>
<dbReference type="PANTHER" id="PTHR24025">
    <property type="entry name" value="DESMOGLEIN FAMILY MEMBER"/>
    <property type="match status" value="1"/>
</dbReference>
<protein>
    <recommendedName>
        <fullName evidence="9">Cadherin domain-containing protein</fullName>
    </recommendedName>
</protein>
<feature type="domain" description="Cadherin" evidence="9">
    <location>
        <begin position="4"/>
        <end position="61"/>
    </location>
</feature>
<dbReference type="InterPro" id="IPR002126">
    <property type="entry name" value="Cadherin-like_dom"/>
</dbReference>
<dbReference type="InterPro" id="IPR015919">
    <property type="entry name" value="Cadherin-like_sf"/>
</dbReference>
<dbReference type="PROSITE" id="PS50268">
    <property type="entry name" value="CADHERIN_2"/>
    <property type="match status" value="2"/>
</dbReference>
<evidence type="ECO:0000313" key="11">
    <source>
        <dbReference type="Proteomes" id="UP001176961"/>
    </source>
</evidence>
<evidence type="ECO:0000256" key="7">
    <source>
        <dbReference type="ARBA" id="ARBA00023136"/>
    </source>
</evidence>
<dbReference type="InterPro" id="IPR020894">
    <property type="entry name" value="Cadherin_CS"/>
</dbReference>
<dbReference type="PANTHER" id="PTHR24025:SF23">
    <property type="entry name" value="NEURAL-CADHERIN"/>
    <property type="match status" value="1"/>
</dbReference>
<dbReference type="GO" id="GO:0007156">
    <property type="term" value="P:homophilic cell adhesion via plasma membrane adhesion molecules"/>
    <property type="evidence" value="ECO:0007669"/>
    <property type="project" value="InterPro"/>
</dbReference>
<keyword evidence="6" id="KW-1133">Transmembrane helix</keyword>
<proteinExistence type="predicted"/>
<dbReference type="SUPFAM" id="SSF49313">
    <property type="entry name" value="Cadherin-like"/>
    <property type="match status" value="2"/>
</dbReference>
<dbReference type="PRINTS" id="PR00205">
    <property type="entry name" value="CADHERIN"/>
</dbReference>
<evidence type="ECO:0000256" key="5">
    <source>
        <dbReference type="ARBA" id="ARBA00022889"/>
    </source>
</evidence>
<keyword evidence="7" id="KW-0472">Membrane</keyword>
<dbReference type="Gene3D" id="2.60.40.60">
    <property type="entry name" value="Cadherins"/>
    <property type="match status" value="2"/>
</dbReference>
<gene>
    <name evidence="10" type="ORF">CYNAS_LOCUS1779</name>
</gene>
<dbReference type="GO" id="GO:0005509">
    <property type="term" value="F:calcium ion binding"/>
    <property type="evidence" value="ECO:0007669"/>
    <property type="project" value="UniProtKB-UniRule"/>
</dbReference>
<dbReference type="InterPro" id="IPR050971">
    <property type="entry name" value="Cadherin-domain_protein"/>
</dbReference>
<dbReference type="AlphaFoldDB" id="A0AA36DLA3"/>
<evidence type="ECO:0000256" key="1">
    <source>
        <dbReference type="ARBA" id="ARBA00004370"/>
    </source>
</evidence>
<dbReference type="CDD" id="cd11304">
    <property type="entry name" value="Cadherin_repeat"/>
    <property type="match status" value="2"/>
</dbReference>
<dbReference type="Proteomes" id="UP001176961">
    <property type="component" value="Unassembled WGS sequence"/>
</dbReference>
<sequence>MTFVNSEAIRTSRVLDREEQSTYWLTVEANDIPQSRVPKTGVLHVFVRVLDKNDHRPVPQLPIYYASVRENSPQNIVLVKIDATDGDDVNQDSSSPSLRYKISQGDPQSFFRIDQHTGKFLE</sequence>
<accession>A0AA36DLA3</accession>
<comment type="caution">
    <text evidence="10">The sequence shown here is derived from an EMBL/GenBank/DDBJ whole genome shotgun (WGS) entry which is preliminary data.</text>
</comment>
<dbReference type="GO" id="GO:0005886">
    <property type="term" value="C:plasma membrane"/>
    <property type="evidence" value="ECO:0007669"/>
    <property type="project" value="InterPro"/>
</dbReference>